<feature type="site" description="Interaction with substrate tRNA" evidence="10">
    <location>
        <position position="128"/>
    </location>
</feature>
<dbReference type="SUPFAM" id="SSF52540">
    <property type="entry name" value="P-loop containing nucleoside triphosphate hydrolases"/>
    <property type="match status" value="1"/>
</dbReference>
<dbReference type="Proteomes" id="UP000053091">
    <property type="component" value="Unassembled WGS sequence"/>
</dbReference>
<evidence type="ECO:0000256" key="6">
    <source>
        <dbReference type="ARBA" id="ARBA00022741"/>
    </source>
</evidence>
<evidence type="ECO:0000256" key="10">
    <source>
        <dbReference type="HAMAP-Rule" id="MF_00185"/>
    </source>
</evidence>
<keyword evidence="8 10" id="KW-0460">Magnesium</keyword>
<dbReference type="EMBL" id="DF968182">
    <property type="protein sequence ID" value="GAP42990.1"/>
    <property type="molecule type" value="Genomic_DNA"/>
</dbReference>
<evidence type="ECO:0000313" key="14">
    <source>
        <dbReference type="EMBL" id="GAP42990.1"/>
    </source>
</evidence>
<comment type="similarity">
    <text evidence="3 10 13">Belongs to the IPP transferase family.</text>
</comment>
<evidence type="ECO:0000256" key="2">
    <source>
        <dbReference type="ARBA" id="ARBA00003213"/>
    </source>
</evidence>
<comment type="cofactor">
    <cofactor evidence="1 10">
        <name>Mg(2+)</name>
        <dbReference type="ChEBI" id="CHEBI:18420"/>
    </cofactor>
</comment>
<feature type="region of interest" description="Interaction with substrate tRNA" evidence="10">
    <location>
        <begin position="36"/>
        <end position="39"/>
    </location>
</feature>
<dbReference type="InterPro" id="IPR039657">
    <property type="entry name" value="Dimethylallyltransferase"/>
</dbReference>
<dbReference type="STRING" id="1678841.TBC1_111132"/>
<evidence type="ECO:0000313" key="15">
    <source>
        <dbReference type="Proteomes" id="UP000053091"/>
    </source>
</evidence>
<feature type="site" description="Interaction with substrate tRNA" evidence="10">
    <location>
        <position position="105"/>
    </location>
</feature>
<evidence type="ECO:0000256" key="7">
    <source>
        <dbReference type="ARBA" id="ARBA00022840"/>
    </source>
</evidence>
<accession>A0A0S7BYU0</accession>
<dbReference type="GO" id="GO:0005524">
    <property type="term" value="F:ATP binding"/>
    <property type="evidence" value="ECO:0007669"/>
    <property type="project" value="UniProtKB-UniRule"/>
</dbReference>
<evidence type="ECO:0000256" key="9">
    <source>
        <dbReference type="ARBA" id="ARBA00049563"/>
    </source>
</evidence>
<dbReference type="PANTHER" id="PTHR11088">
    <property type="entry name" value="TRNA DIMETHYLALLYLTRANSFERASE"/>
    <property type="match status" value="1"/>
</dbReference>
<dbReference type="PATRIC" id="fig|1678841.3.peg.1283"/>
<name>A0A0S7BYU0_9BACT</name>
<evidence type="ECO:0000256" key="4">
    <source>
        <dbReference type="ARBA" id="ARBA00022679"/>
    </source>
</evidence>
<dbReference type="PANTHER" id="PTHR11088:SF60">
    <property type="entry name" value="TRNA DIMETHYLALLYLTRANSFERASE"/>
    <property type="match status" value="1"/>
</dbReference>
<evidence type="ECO:0000256" key="12">
    <source>
        <dbReference type="RuleBase" id="RU003784"/>
    </source>
</evidence>
<dbReference type="OrthoDB" id="9776390at2"/>
<sequence>MNAERMIFILGPTATGKTRVAALAASALGAEVISADSRQVYRGMDLGSGKDMEDYVVEGGRVPAHLIDIADAGSRYSIYDYSRDFDRAVREITQRSRPVVVCGGSGMYLETALGLYSLAEAPEDPVFREKAAGMSDEALAQMLQGLSDLHNTTDLTDRGRLIRAIEVAMADNDRDHDFPQRIVKANRQLIFGISMPRVLIRERITARLKARLEAGMLNEVSQLLNSGVSPEDLRYYGLEYRYLTMHLTGEISYDEMFSSLNTAIHQFAKRQMTWFRRMEKKGLKIRWLDGMNGPEFNAEIIAAAYRDN</sequence>
<evidence type="ECO:0000256" key="3">
    <source>
        <dbReference type="ARBA" id="ARBA00005842"/>
    </source>
</evidence>
<gene>
    <name evidence="10" type="primary">miaA</name>
    <name evidence="14" type="ORF">TBC1_111132</name>
</gene>
<dbReference type="GO" id="GO:0052381">
    <property type="term" value="F:tRNA dimethylallyltransferase activity"/>
    <property type="evidence" value="ECO:0007669"/>
    <property type="project" value="UniProtKB-UniRule"/>
</dbReference>
<evidence type="ECO:0000256" key="13">
    <source>
        <dbReference type="RuleBase" id="RU003785"/>
    </source>
</evidence>
<dbReference type="GO" id="GO:0006400">
    <property type="term" value="P:tRNA modification"/>
    <property type="evidence" value="ECO:0007669"/>
    <property type="project" value="TreeGrafter"/>
</dbReference>
<feature type="binding site" evidence="10">
    <location>
        <begin position="11"/>
        <end position="18"/>
    </location>
    <ligand>
        <name>ATP</name>
        <dbReference type="ChEBI" id="CHEBI:30616"/>
    </ligand>
</feature>
<dbReference type="InterPro" id="IPR027417">
    <property type="entry name" value="P-loop_NTPase"/>
</dbReference>
<protein>
    <recommendedName>
        <fullName evidence="10">tRNA dimethylallyltransferase</fullName>
        <ecNumber evidence="10">2.5.1.75</ecNumber>
    </recommendedName>
    <alternativeName>
        <fullName evidence="10">Dimethylallyl diphosphate:tRNA dimethylallyltransferase</fullName>
        <shortName evidence="10">DMAPP:tRNA dimethylallyltransferase</shortName>
        <shortName evidence="10">DMATase</shortName>
    </alternativeName>
    <alternativeName>
        <fullName evidence="10">Isopentenyl-diphosphate:tRNA isopentenyltransferase</fullName>
        <shortName evidence="10">IPP transferase</shortName>
        <shortName evidence="10">IPPT</shortName>
        <shortName evidence="10">IPTase</shortName>
    </alternativeName>
</protein>
<organism evidence="14">
    <name type="scientific">Lentimicrobium saccharophilum</name>
    <dbReference type="NCBI Taxonomy" id="1678841"/>
    <lineage>
        <taxon>Bacteria</taxon>
        <taxon>Pseudomonadati</taxon>
        <taxon>Bacteroidota</taxon>
        <taxon>Bacteroidia</taxon>
        <taxon>Bacteroidales</taxon>
        <taxon>Lentimicrobiaceae</taxon>
        <taxon>Lentimicrobium</taxon>
    </lineage>
</organism>
<comment type="catalytic activity">
    <reaction evidence="9 10 11">
        <text>adenosine(37) in tRNA + dimethylallyl diphosphate = N(6)-dimethylallyladenosine(37) in tRNA + diphosphate</text>
        <dbReference type="Rhea" id="RHEA:26482"/>
        <dbReference type="Rhea" id="RHEA-COMP:10162"/>
        <dbReference type="Rhea" id="RHEA-COMP:10375"/>
        <dbReference type="ChEBI" id="CHEBI:33019"/>
        <dbReference type="ChEBI" id="CHEBI:57623"/>
        <dbReference type="ChEBI" id="CHEBI:74411"/>
        <dbReference type="ChEBI" id="CHEBI:74415"/>
        <dbReference type="EC" id="2.5.1.75"/>
    </reaction>
</comment>
<dbReference type="InterPro" id="IPR018022">
    <property type="entry name" value="IPT"/>
</dbReference>
<dbReference type="NCBIfam" id="TIGR00174">
    <property type="entry name" value="miaA"/>
    <property type="match status" value="1"/>
</dbReference>
<dbReference type="HAMAP" id="MF_00185">
    <property type="entry name" value="IPP_trans"/>
    <property type="match status" value="1"/>
</dbReference>
<comment type="caution">
    <text evidence="10">Lacks conserved residue(s) required for the propagation of feature annotation.</text>
</comment>
<keyword evidence="6 10" id="KW-0547">Nucleotide-binding</keyword>
<dbReference type="AlphaFoldDB" id="A0A0S7BYU0"/>
<feature type="binding site" evidence="10">
    <location>
        <begin position="13"/>
        <end position="18"/>
    </location>
    <ligand>
        <name>substrate</name>
    </ligand>
</feature>
<evidence type="ECO:0000256" key="8">
    <source>
        <dbReference type="ARBA" id="ARBA00022842"/>
    </source>
</evidence>
<comment type="subunit">
    <text evidence="10">Monomer.</text>
</comment>
<dbReference type="Pfam" id="PF01715">
    <property type="entry name" value="IPPT"/>
    <property type="match status" value="1"/>
</dbReference>
<reference evidence="14" key="1">
    <citation type="journal article" date="2015" name="Genome Announc.">
        <title>Draft Genome Sequence of Bacteroidales Strain TBC1, a Novel Isolate from a Methanogenic Wastewater Treatment System.</title>
        <authorList>
            <person name="Tourlousse D.M."/>
            <person name="Matsuura N."/>
            <person name="Sun L."/>
            <person name="Toyonaga M."/>
            <person name="Kuroda K."/>
            <person name="Ohashi A."/>
            <person name="Cruz R."/>
            <person name="Yamaguchi T."/>
            <person name="Sekiguchi Y."/>
        </authorList>
    </citation>
    <scope>NUCLEOTIDE SEQUENCE [LARGE SCALE GENOMIC DNA]</scope>
    <source>
        <strain evidence="14">TBC1</strain>
    </source>
</reference>
<keyword evidence="5 10" id="KW-0819">tRNA processing</keyword>
<evidence type="ECO:0000256" key="1">
    <source>
        <dbReference type="ARBA" id="ARBA00001946"/>
    </source>
</evidence>
<dbReference type="RefSeq" id="WP_062039638.1">
    <property type="nucleotide sequence ID" value="NZ_DF968182.1"/>
</dbReference>
<dbReference type="EC" id="2.5.1.75" evidence="10"/>
<dbReference type="Gene3D" id="3.40.50.300">
    <property type="entry name" value="P-loop containing nucleotide triphosphate hydrolases"/>
    <property type="match status" value="1"/>
</dbReference>
<keyword evidence="7 10" id="KW-0067">ATP-binding</keyword>
<evidence type="ECO:0000256" key="5">
    <source>
        <dbReference type="ARBA" id="ARBA00022694"/>
    </source>
</evidence>
<keyword evidence="4 10" id="KW-0808">Transferase</keyword>
<comment type="function">
    <text evidence="2 10 12">Catalyzes the transfer of a dimethylallyl group onto the adenine at position 37 in tRNAs that read codons beginning with uridine, leading to the formation of N6-(dimethylallyl)adenosine (i(6)A).</text>
</comment>
<proteinExistence type="inferred from homology"/>
<keyword evidence="15" id="KW-1185">Reference proteome</keyword>
<evidence type="ECO:0000256" key="11">
    <source>
        <dbReference type="RuleBase" id="RU003783"/>
    </source>
</evidence>